<evidence type="ECO:0000259" key="9">
    <source>
        <dbReference type="Pfam" id="PF04068"/>
    </source>
</evidence>
<comment type="catalytic activity">
    <reaction evidence="6">
        <text>an N(1)-methylpseudouridine in rRNA + S-adenosyl-L-methionine = N(1)-methyl-N(3)-[(3S)-3-amino-3-carboxypropyl]pseudouridine in rRNA + S-methyl-5'-thioadenosine + H(+)</text>
        <dbReference type="Rhea" id="RHEA:63296"/>
        <dbReference type="Rhea" id="RHEA-COMP:11634"/>
        <dbReference type="Rhea" id="RHEA-COMP:16310"/>
        <dbReference type="ChEBI" id="CHEBI:15378"/>
        <dbReference type="ChEBI" id="CHEBI:17509"/>
        <dbReference type="ChEBI" id="CHEBI:59789"/>
        <dbReference type="ChEBI" id="CHEBI:74890"/>
        <dbReference type="ChEBI" id="CHEBI:146234"/>
        <dbReference type="EC" id="2.5.1.157"/>
    </reaction>
</comment>
<dbReference type="GeneID" id="14874960"/>
<sequence length="338" mass="38903">MVHTSKHKERSFEETSRGSLVQHDGSREERHRILAKSFPLKLAMWDFGQCDSKKCTGRKLERLGYVKSINLTNKFKGIVLTPSGTQSIAPCDRELVQTLGISVVDCSWAKLDTIPFAKMKGGHDRLLPFLIAANPVNYGKPFKLTCVEAVAACLYITGFEKEGHQILGGFKWGPSFYSVNKDLFEKYSKCTDSKEVVTVQNEFIKKCEEEALQRLTNLNIVDDEFGLAINPNRKFNQIEVEDEEDDDSSEDDDEEDEDDEEDDGEEEEEDEEEEENEDDDEESEEESEEEIDSEEEKRQYREKKEQQQQKREQRTQQKAEQKQTAKPAAATNRKKYGK</sequence>
<dbReference type="EMBL" id="GL883008">
    <property type="protein sequence ID" value="EGG23742.1"/>
    <property type="molecule type" value="Genomic_DNA"/>
</dbReference>
<feature type="domain" description="16S/18S rRNA aminocarboxypropyltransferase Tsr3 C-terminal" evidence="8">
    <location>
        <begin position="78"/>
        <end position="204"/>
    </location>
</feature>
<comment type="similarity">
    <text evidence="6">Belongs to the TDD superfamily. TSR3 family.</text>
</comment>
<dbReference type="HAMAP" id="MF_01116">
    <property type="entry name" value="TSR3"/>
    <property type="match status" value="1"/>
</dbReference>
<dbReference type="KEGG" id="dfa:DFA_05876"/>
<feature type="region of interest" description="Disordered" evidence="7">
    <location>
        <begin position="233"/>
        <end position="338"/>
    </location>
</feature>
<dbReference type="NCBIfam" id="NF002621">
    <property type="entry name" value="PRK02287.1"/>
    <property type="match status" value="1"/>
</dbReference>
<comment type="function">
    <text evidence="6">Aminocarboxypropyltransferase that catalyzes the aminocarboxypropyl transfer on pseudouridine in 18S rRNA. It constitutes the last step in biosynthesis of the hypermodified N1-methyl-N3-(3-amino-3-carboxypropyl) pseudouridine (m1acp3-Psi).</text>
</comment>
<keyword evidence="1" id="KW-0963">Cytoplasm</keyword>
<feature type="binding site" evidence="6">
    <location>
        <position position="127"/>
    </location>
    <ligand>
        <name>S-adenosyl-L-methionine</name>
        <dbReference type="ChEBI" id="CHEBI:59789"/>
    </ligand>
</feature>
<dbReference type="GO" id="GO:1904047">
    <property type="term" value="F:S-adenosyl-L-methionine binding"/>
    <property type="evidence" value="ECO:0007669"/>
    <property type="project" value="UniProtKB-UniRule"/>
</dbReference>
<keyword evidence="4 6" id="KW-0808">Transferase</keyword>
<dbReference type="OMA" id="MVGTHPR"/>
<evidence type="ECO:0000256" key="2">
    <source>
        <dbReference type="ARBA" id="ARBA00022517"/>
    </source>
</evidence>
<dbReference type="GO" id="GO:0106388">
    <property type="term" value="F:rRNA small subunit aminocarboxypropyltransferase activity"/>
    <property type="evidence" value="ECO:0007669"/>
    <property type="project" value="UniProtKB-EC"/>
</dbReference>
<dbReference type="InterPro" id="IPR007177">
    <property type="entry name" value="Tsr3_C"/>
</dbReference>
<feature type="compositionally biased region" description="Acidic residues" evidence="7">
    <location>
        <begin position="239"/>
        <end position="294"/>
    </location>
</feature>
<gene>
    <name evidence="10" type="ORF">DFA_05876</name>
</gene>
<feature type="binding site" evidence="6">
    <location>
        <position position="56"/>
    </location>
    <ligand>
        <name>S-adenosyl-L-methionine</name>
        <dbReference type="ChEBI" id="CHEBI:59789"/>
    </ligand>
</feature>
<feature type="compositionally biased region" description="Basic and acidic residues" evidence="7">
    <location>
        <begin position="295"/>
        <end position="323"/>
    </location>
</feature>
<dbReference type="GO" id="GO:0030490">
    <property type="term" value="P:maturation of SSU-rRNA"/>
    <property type="evidence" value="ECO:0007669"/>
    <property type="project" value="TreeGrafter"/>
</dbReference>
<dbReference type="STRING" id="1054147.F4PN52"/>
<comment type="caution">
    <text evidence="6">Lacks conserved residue(s) required for the propagation of feature annotation.</text>
</comment>
<keyword evidence="5 6" id="KW-0949">S-adenosyl-L-methionine</keyword>
<dbReference type="EC" id="2.5.1.157" evidence="6"/>
<evidence type="ECO:0000256" key="7">
    <source>
        <dbReference type="SAM" id="MobiDB-lite"/>
    </source>
</evidence>
<dbReference type="InterPro" id="IPR007209">
    <property type="entry name" value="RNaseL-inhib-like_metal-bd_dom"/>
</dbReference>
<dbReference type="PANTHER" id="PTHR20426:SF0">
    <property type="entry name" value="18S RRNA AMINOCARBOXYPROPYLTRANSFERASE"/>
    <property type="match status" value="1"/>
</dbReference>
<feature type="region of interest" description="Disordered" evidence="7">
    <location>
        <begin position="1"/>
        <end position="28"/>
    </location>
</feature>
<evidence type="ECO:0000313" key="11">
    <source>
        <dbReference type="Proteomes" id="UP000007797"/>
    </source>
</evidence>
<dbReference type="GO" id="GO:0000455">
    <property type="term" value="P:enzyme-directed rRNA pseudouridine synthesis"/>
    <property type="evidence" value="ECO:0007669"/>
    <property type="project" value="UniProtKB-UniRule"/>
</dbReference>
<feature type="binding site" evidence="6">
    <location>
        <position position="104"/>
    </location>
    <ligand>
        <name>S-adenosyl-L-methionine</name>
        <dbReference type="ChEBI" id="CHEBI:59789"/>
    </ligand>
</feature>
<accession>F4PN52</accession>
<feature type="domain" description="RNase L inhibitor RLI-like possible metal-binding" evidence="9">
    <location>
        <begin position="41"/>
        <end position="71"/>
    </location>
</feature>
<protein>
    <recommendedName>
        <fullName evidence="6">18S rRNA aminocarboxypropyltransferase</fullName>
        <ecNumber evidence="6">2.5.1.157</ecNumber>
    </recommendedName>
</protein>
<dbReference type="Pfam" id="PF04068">
    <property type="entry name" value="Fer4_RLI"/>
    <property type="match status" value="1"/>
</dbReference>
<reference evidence="11" key="1">
    <citation type="journal article" date="2011" name="Genome Res.">
        <title>Phylogeny-wide analysis of social amoeba genomes highlights ancient origins for complex intercellular communication.</title>
        <authorList>
            <person name="Heidel A.J."/>
            <person name="Lawal H.M."/>
            <person name="Felder M."/>
            <person name="Schilde C."/>
            <person name="Helps N.R."/>
            <person name="Tunggal B."/>
            <person name="Rivero F."/>
            <person name="John U."/>
            <person name="Schleicher M."/>
            <person name="Eichinger L."/>
            <person name="Platzer M."/>
            <person name="Noegel A.A."/>
            <person name="Schaap P."/>
            <person name="Gloeckner G."/>
        </authorList>
    </citation>
    <scope>NUCLEOTIDE SEQUENCE [LARGE SCALE GENOMIC DNA]</scope>
    <source>
        <strain evidence="11">SH3</strain>
    </source>
</reference>
<organism evidence="10 11">
    <name type="scientific">Cavenderia fasciculata</name>
    <name type="common">Slime mold</name>
    <name type="synonym">Dictyostelium fasciculatum</name>
    <dbReference type="NCBI Taxonomy" id="261658"/>
    <lineage>
        <taxon>Eukaryota</taxon>
        <taxon>Amoebozoa</taxon>
        <taxon>Evosea</taxon>
        <taxon>Eumycetozoa</taxon>
        <taxon>Dictyostelia</taxon>
        <taxon>Acytosteliales</taxon>
        <taxon>Cavenderiaceae</taxon>
        <taxon>Cavenderia</taxon>
    </lineage>
</organism>
<evidence type="ECO:0000256" key="4">
    <source>
        <dbReference type="ARBA" id="ARBA00022679"/>
    </source>
</evidence>
<dbReference type="Pfam" id="PF04034">
    <property type="entry name" value="Ribo_biogen_C"/>
    <property type="match status" value="1"/>
</dbReference>
<dbReference type="OrthoDB" id="10262062at2759"/>
<name>F4PN52_CACFS</name>
<dbReference type="PANTHER" id="PTHR20426">
    <property type="entry name" value="RIBOSOME BIOGENESIS PROTEIN TSR3 HOMOLOG"/>
    <property type="match status" value="1"/>
</dbReference>
<keyword evidence="11" id="KW-1185">Reference proteome</keyword>
<evidence type="ECO:0000256" key="6">
    <source>
        <dbReference type="HAMAP-Rule" id="MF_03146"/>
    </source>
</evidence>
<proteinExistence type="inferred from homology"/>
<evidence type="ECO:0000259" key="8">
    <source>
        <dbReference type="Pfam" id="PF04034"/>
    </source>
</evidence>
<keyword evidence="2 6" id="KW-0690">Ribosome biogenesis</keyword>
<evidence type="ECO:0000313" key="10">
    <source>
        <dbReference type="EMBL" id="EGG23742.1"/>
    </source>
</evidence>
<evidence type="ECO:0000256" key="3">
    <source>
        <dbReference type="ARBA" id="ARBA00022552"/>
    </source>
</evidence>
<dbReference type="RefSeq" id="XP_004361593.1">
    <property type="nucleotide sequence ID" value="XM_004361536.1"/>
</dbReference>
<evidence type="ECO:0000256" key="1">
    <source>
        <dbReference type="ARBA" id="ARBA00022490"/>
    </source>
</evidence>
<dbReference type="AlphaFoldDB" id="F4PN52"/>
<dbReference type="InterPro" id="IPR022968">
    <property type="entry name" value="Tsr3-like"/>
</dbReference>
<keyword evidence="3 6" id="KW-0698">rRNA processing</keyword>
<evidence type="ECO:0000256" key="5">
    <source>
        <dbReference type="ARBA" id="ARBA00022691"/>
    </source>
</evidence>
<dbReference type="Proteomes" id="UP000007797">
    <property type="component" value="Unassembled WGS sequence"/>
</dbReference>